<sequence length="220" mass="24528">MMLRGRSPVLFLPPGPCLGEGRKKAKAGERGLEDAGKADKRLKEDNVGRESDRGDSMEVGQLEGKKTGKLCRNLGNREGSEKKKPAHYNGVDLESYSWIHTVQEASGSVAVPPGIKSRSFVNVYQHGIPYMFGICEAMHLMIPRHNRGWEGGLNSFVPTESYGIVGFFCERRSWNRHPESRARESKLTDLDPETRLHVKNMMDNGYSGRQSMEGGTKTAF</sequence>
<dbReference type="EMBL" id="JAINDJ010000006">
    <property type="protein sequence ID" value="KAG9444208.1"/>
    <property type="molecule type" value="Genomic_DNA"/>
</dbReference>
<feature type="compositionally biased region" description="Basic and acidic residues" evidence="1">
    <location>
        <begin position="20"/>
        <end position="56"/>
    </location>
</feature>
<organism evidence="2 3">
    <name type="scientific">Aristolochia fimbriata</name>
    <name type="common">White veined hardy Dutchman's pipe vine</name>
    <dbReference type="NCBI Taxonomy" id="158543"/>
    <lineage>
        <taxon>Eukaryota</taxon>
        <taxon>Viridiplantae</taxon>
        <taxon>Streptophyta</taxon>
        <taxon>Embryophyta</taxon>
        <taxon>Tracheophyta</taxon>
        <taxon>Spermatophyta</taxon>
        <taxon>Magnoliopsida</taxon>
        <taxon>Magnoliidae</taxon>
        <taxon>Piperales</taxon>
        <taxon>Aristolochiaceae</taxon>
        <taxon>Aristolochia</taxon>
    </lineage>
</organism>
<gene>
    <name evidence="2" type="ORF">H6P81_015548</name>
</gene>
<evidence type="ECO:0000313" key="3">
    <source>
        <dbReference type="Proteomes" id="UP000825729"/>
    </source>
</evidence>
<accession>A0AAV7E6C9</accession>
<protein>
    <submittedName>
        <fullName evidence="2">Uncharacterized protein</fullName>
    </submittedName>
</protein>
<proteinExistence type="predicted"/>
<keyword evidence="3" id="KW-1185">Reference proteome</keyword>
<feature type="region of interest" description="Disordered" evidence="1">
    <location>
        <begin position="13"/>
        <end position="62"/>
    </location>
</feature>
<evidence type="ECO:0000256" key="1">
    <source>
        <dbReference type="SAM" id="MobiDB-lite"/>
    </source>
</evidence>
<reference evidence="2 3" key="1">
    <citation type="submission" date="2021-07" db="EMBL/GenBank/DDBJ databases">
        <title>The Aristolochia fimbriata genome: insights into angiosperm evolution, floral development and chemical biosynthesis.</title>
        <authorList>
            <person name="Jiao Y."/>
        </authorList>
    </citation>
    <scope>NUCLEOTIDE SEQUENCE [LARGE SCALE GENOMIC DNA]</scope>
    <source>
        <strain evidence="2">IBCAS-2021</strain>
        <tissue evidence="2">Leaf</tissue>
    </source>
</reference>
<comment type="caution">
    <text evidence="2">The sequence shown here is derived from an EMBL/GenBank/DDBJ whole genome shotgun (WGS) entry which is preliminary data.</text>
</comment>
<dbReference type="Proteomes" id="UP000825729">
    <property type="component" value="Unassembled WGS sequence"/>
</dbReference>
<dbReference type="AlphaFoldDB" id="A0AAV7E6C9"/>
<name>A0AAV7E6C9_ARIFI</name>
<evidence type="ECO:0000313" key="2">
    <source>
        <dbReference type="EMBL" id="KAG9444208.1"/>
    </source>
</evidence>